<feature type="transmembrane region" description="Helical" evidence="2">
    <location>
        <begin position="77"/>
        <end position="104"/>
    </location>
</feature>
<feature type="transmembrane region" description="Helical" evidence="2">
    <location>
        <begin position="172"/>
        <end position="197"/>
    </location>
</feature>
<feature type="region of interest" description="Disordered" evidence="1">
    <location>
        <begin position="262"/>
        <end position="299"/>
    </location>
</feature>
<accession>A0A409YCG4</accession>
<protein>
    <submittedName>
        <fullName evidence="3">Uncharacterized protein</fullName>
    </submittedName>
</protein>
<dbReference type="OrthoDB" id="3256800at2759"/>
<name>A0A409YCG4_9AGAR</name>
<organism evidence="3 4">
    <name type="scientific">Panaeolus cyanescens</name>
    <dbReference type="NCBI Taxonomy" id="181874"/>
    <lineage>
        <taxon>Eukaryota</taxon>
        <taxon>Fungi</taxon>
        <taxon>Dikarya</taxon>
        <taxon>Basidiomycota</taxon>
        <taxon>Agaricomycotina</taxon>
        <taxon>Agaricomycetes</taxon>
        <taxon>Agaricomycetidae</taxon>
        <taxon>Agaricales</taxon>
        <taxon>Agaricineae</taxon>
        <taxon>Galeropsidaceae</taxon>
        <taxon>Panaeolus</taxon>
    </lineage>
</organism>
<feature type="compositionally biased region" description="Basic and acidic residues" evidence="1">
    <location>
        <begin position="288"/>
        <end position="299"/>
    </location>
</feature>
<proteinExistence type="predicted"/>
<reference evidence="3 4" key="1">
    <citation type="journal article" date="2018" name="Evol. Lett.">
        <title>Horizontal gene cluster transfer increased hallucinogenic mushroom diversity.</title>
        <authorList>
            <person name="Reynolds H.T."/>
            <person name="Vijayakumar V."/>
            <person name="Gluck-Thaler E."/>
            <person name="Korotkin H.B."/>
            <person name="Matheny P.B."/>
            <person name="Slot J.C."/>
        </authorList>
    </citation>
    <scope>NUCLEOTIDE SEQUENCE [LARGE SCALE GENOMIC DNA]</scope>
    <source>
        <strain evidence="3 4">2629</strain>
    </source>
</reference>
<keyword evidence="2" id="KW-0812">Transmembrane</keyword>
<evidence type="ECO:0000256" key="1">
    <source>
        <dbReference type="SAM" id="MobiDB-lite"/>
    </source>
</evidence>
<comment type="caution">
    <text evidence="3">The sequence shown here is derived from an EMBL/GenBank/DDBJ whole genome shotgun (WGS) entry which is preliminary data.</text>
</comment>
<evidence type="ECO:0000313" key="4">
    <source>
        <dbReference type="Proteomes" id="UP000284842"/>
    </source>
</evidence>
<evidence type="ECO:0000256" key="2">
    <source>
        <dbReference type="SAM" id="Phobius"/>
    </source>
</evidence>
<dbReference type="AlphaFoldDB" id="A0A409YCG4"/>
<keyword evidence="2" id="KW-0472">Membrane</keyword>
<feature type="transmembrane region" description="Helical" evidence="2">
    <location>
        <begin position="203"/>
        <end position="224"/>
    </location>
</feature>
<gene>
    <name evidence="3" type="ORF">CVT24_000987</name>
</gene>
<dbReference type="Proteomes" id="UP000284842">
    <property type="component" value="Unassembled WGS sequence"/>
</dbReference>
<feature type="transmembrane region" description="Helical" evidence="2">
    <location>
        <begin position="124"/>
        <end position="151"/>
    </location>
</feature>
<keyword evidence="4" id="KW-1185">Reference proteome</keyword>
<keyword evidence="2" id="KW-1133">Transmembrane helix</keyword>
<sequence>MPSLQYDDLCLYGSCISLSKSTVRSLKINLVSTTIQTRQIVFIVARSQIRVFSWPPGRNYYLFDARISSMYNHAKKIIILLGTAFIFEMVSLFGIQVSAFKAHFPVPGPAPGLHFCTHASIPPWFWAIWIPIMVFELLMLGLTLRVAYIYYKTAAMQENIGETEPRQKSLAYVLFRDSIFYPFLAVLVCIANFVSWLRLSHSAVQITVAVAAWLPCILGCRLILNLREAYYQPFEKEMQETDEEQNNSDDMALQIINTEFTSVEDVASPRGSSSSVLHPRLPPIPSRPNREPPGIDHNP</sequence>
<dbReference type="InParanoid" id="A0A409YCG4"/>
<dbReference type="EMBL" id="NHTK01001298">
    <property type="protein sequence ID" value="PPR00702.1"/>
    <property type="molecule type" value="Genomic_DNA"/>
</dbReference>
<evidence type="ECO:0000313" key="3">
    <source>
        <dbReference type="EMBL" id="PPR00702.1"/>
    </source>
</evidence>